<proteinExistence type="inferred from homology"/>
<dbReference type="PROSITE" id="PS51686">
    <property type="entry name" value="SAM_MT_RSMB_NOP"/>
    <property type="match status" value="1"/>
</dbReference>
<dbReference type="GO" id="GO:0030488">
    <property type="term" value="P:tRNA methylation"/>
    <property type="evidence" value="ECO:0007669"/>
    <property type="project" value="UniProtKB-ARBA"/>
</dbReference>
<evidence type="ECO:0000256" key="9">
    <source>
        <dbReference type="ARBA" id="ARBA00023242"/>
    </source>
</evidence>
<evidence type="ECO:0000256" key="1">
    <source>
        <dbReference type="ARBA" id="ARBA00004123"/>
    </source>
</evidence>
<evidence type="ECO:0000256" key="2">
    <source>
        <dbReference type="ARBA" id="ARBA00007494"/>
    </source>
</evidence>
<comment type="subcellular location">
    <subcellularLocation>
        <location evidence="1">Nucleus</location>
    </subcellularLocation>
</comment>
<dbReference type="VEuPathDB" id="FungiDB:SPRG_05360"/>
<dbReference type="Proteomes" id="UP000030745">
    <property type="component" value="Unassembled WGS sequence"/>
</dbReference>
<dbReference type="InterPro" id="IPR023270">
    <property type="entry name" value="RCMT_NCL1"/>
</dbReference>
<keyword evidence="4 10" id="KW-0489">Methyltransferase</keyword>
<evidence type="ECO:0000256" key="4">
    <source>
        <dbReference type="ARBA" id="ARBA00022603"/>
    </source>
</evidence>
<evidence type="ECO:0000256" key="3">
    <source>
        <dbReference type="ARBA" id="ARBA00022555"/>
    </source>
</evidence>
<evidence type="ECO:0000256" key="7">
    <source>
        <dbReference type="ARBA" id="ARBA00022694"/>
    </source>
</evidence>
<dbReference type="GO" id="GO:0016428">
    <property type="term" value="F:tRNA (cytidine-5-)-methyltransferase activity"/>
    <property type="evidence" value="ECO:0007669"/>
    <property type="project" value="InterPro"/>
</dbReference>
<organism evidence="12 13">
    <name type="scientific">Saprolegnia parasitica (strain CBS 223.65)</name>
    <dbReference type="NCBI Taxonomy" id="695850"/>
    <lineage>
        <taxon>Eukaryota</taxon>
        <taxon>Sar</taxon>
        <taxon>Stramenopiles</taxon>
        <taxon>Oomycota</taxon>
        <taxon>Saprolegniomycetes</taxon>
        <taxon>Saprolegniales</taxon>
        <taxon>Saprolegniaceae</taxon>
        <taxon>Saprolegnia</taxon>
    </lineage>
</organism>
<dbReference type="PROSITE" id="PS01153">
    <property type="entry name" value="NOL1_NOP2_SUN"/>
    <property type="match status" value="1"/>
</dbReference>
<dbReference type="InterPro" id="IPR023267">
    <property type="entry name" value="RCMT"/>
</dbReference>
<keyword evidence="5 10" id="KW-0808">Transferase</keyword>
<keyword evidence="6 10" id="KW-0949">S-adenosyl-L-methionine</keyword>
<dbReference type="InterPro" id="IPR001678">
    <property type="entry name" value="MeTrfase_RsmB-F_NOP2_dom"/>
</dbReference>
<dbReference type="GeneID" id="24127758"/>
<dbReference type="PRINTS" id="PR02011">
    <property type="entry name" value="RCMTNCL1"/>
</dbReference>
<evidence type="ECO:0000259" key="11">
    <source>
        <dbReference type="PROSITE" id="PS51686"/>
    </source>
</evidence>
<evidence type="ECO:0000256" key="8">
    <source>
        <dbReference type="ARBA" id="ARBA00022884"/>
    </source>
</evidence>
<keyword evidence="9" id="KW-0539">Nucleus</keyword>
<dbReference type="Pfam" id="PF25376">
    <property type="entry name" value="Pre-PUA_NSUN2"/>
    <property type="match status" value="1"/>
</dbReference>
<dbReference type="PRINTS" id="PR02008">
    <property type="entry name" value="RCMTFAMILY"/>
</dbReference>
<keyword evidence="7" id="KW-0819">tRNA processing</keyword>
<keyword evidence="8 10" id="KW-0694">RNA-binding</keyword>
<feature type="domain" description="SAM-dependent MTase RsmB/NOP-type" evidence="11">
    <location>
        <begin position="49"/>
        <end position="433"/>
    </location>
</feature>
<dbReference type="InterPro" id="IPR049560">
    <property type="entry name" value="MeTrfase_RsmB-F_NOP2_cat"/>
</dbReference>
<dbReference type="RefSeq" id="XP_012199346.1">
    <property type="nucleotide sequence ID" value="XM_012343956.1"/>
</dbReference>
<dbReference type="GO" id="GO:0005634">
    <property type="term" value="C:nucleus"/>
    <property type="evidence" value="ECO:0007669"/>
    <property type="project" value="UniProtKB-SubCell"/>
</dbReference>
<gene>
    <name evidence="12" type="ORF">SPRG_05360</name>
</gene>
<dbReference type="OMA" id="KEWHIGQ"/>
<dbReference type="InterPro" id="IPR057285">
    <property type="entry name" value="Pre-PUA_NSUN2"/>
</dbReference>
<evidence type="ECO:0000313" key="13">
    <source>
        <dbReference type="Proteomes" id="UP000030745"/>
    </source>
</evidence>
<accession>A0A067CI56</accession>
<evidence type="ECO:0000256" key="5">
    <source>
        <dbReference type="ARBA" id="ARBA00022679"/>
    </source>
</evidence>
<protein>
    <recommendedName>
        <fullName evidence="11">SAM-dependent MTase RsmB/NOP-type domain-containing protein</fullName>
    </recommendedName>
</protein>
<dbReference type="InterPro" id="IPR018314">
    <property type="entry name" value="RsmB/NOL1/NOP2-like_CS"/>
</dbReference>
<dbReference type="EMBL" id="KK583203">
    <property type="protein sequence ID" value="KDO30168.1"/>
    <property type="molecule type" value="Genomic_DNA"/>
</dbReference>
<dbReference type="STRING" id="695850.A0A067CI56"/>
<dbReference type="KEGG" id="spar:SPRG_05360"/>
<dbReference type="SUPFAM" id="SSF53335">
    <property type="entry name" value="S-adenosyl-L-methionine-dependent methyltransferases"/>
    <property type="match status" value="1"/>
</dbReference>
<feature type="binding site" evidence="10">
    <location>
        <position position="197"/>
    </location>
    <ligand>
        <name>S-adenosyl-L-methionine</name>
        <dbReference type="ChEBI" id="CHEBI:59789"/>
    </ligand>
</feature>
<keyword evidence="3" id="KW-0820">tRNA-binding</keyword>
<dbReference type="InterPro" id="IPR029063">
    <property type="entry name" value="SAM-dependent_MTases_sf"/>
</dbReference>
<dbReference type="AlphaFoldDB" id="A0A067CI56"/>
<feature type="binding site" evidence="10">
    <location>
        <position position="250"/>
    </location>
    <ligand>
        <name>S-adenosyl-L-methionine</name>
        <dbReference type="ChEBI" id="CHEBI:59789"/>
    </ligand>
</feature>
<evidence type="ECO:0000313" key="12">
    <source>
        <dbReference type="EMBL" id="KDO30168.1"/>
    </source>
</evidence>
<dbReference type="PANTHER" id="PTHR22808">
    <property type="entry name" value="NCL1 YEAST -RELATED NOL1/NOP2/FMU SUN DOMAIN-CONTAINING"/>
    <property type="match status" value="1"/>
</dbReference>
<dbReference type="GO" id="GO:0000049">
    <property type="term" value="F:tRNA binding"/>
    <property type="evidence" value="ECO:0007669"/>
    <property type="project" value="UniProtKB-KW"/>
</dbReference>
<dbReference type="PANTHER" id="PTHR22808:SF1">
    <property type="entry name" value="RNA CYTOSINE-C(5)-METHYLTRANSFERASE NSUN2-RELATED"/>
    <property type="match status" value="1"/>
</dbReference>
<name>A0A067CI56_SAPPC</name>
<comment type="similarity">
    <text evidence="2 10">Belongs to the class I-like SAM-binding methyltransferase superfamily. RsmB/NOP family.</text>
</comment>
<dbReference type="Pfam" id="PF01189">
    <property type="entry name" value="Methyltr_RsmB-F"/>
    <property type="match status" value="1"/>
</dbReference>
<reference evidence="12 13" key="1">
    <citation type="journal article" date="2013" name="PLoS Genet.">
        <title>Distinctive expansion of potential virulence genes in the genome of the oomycete fish pathogen Saprolegnia parasitica.</title>
        <authorList>
            <person name="Jiang R.H."/>
            <person name="de Bruijn I."/>
            <person name="Haas B.J."/>
            <person name="Belmonte R."/>
            <person name="Lobach L."/>
            <person name="Christie J."/>
            <person name="van den Ackerveken G."/>
            <person name="Bottin A."/>
            <person name="Bulone V."/>
            <person name="Diaz-Moreno S.M."/>
            <person name="Dumas B."/>
            <person name="Fan L."/>
            <person name="Gaulin E."/>
            <person name="Govers F."/>
            <person name="Grenville-Briggs L.J."/>
            <person name="Horner N.R."/>
            <person name="Levin J.Z."/>
            <person name="Mammella M."/>
            <person name="Meijer H.J."/>
            <person name="Morris P."/>
            <person name="Nusbaum C."/>
            <person name="Oome S."/>
            <person name="Phillips A.J."/>
            <person name="van Rooyen D."/>
            <person name="Rzeszutek E."/>
            <person name="Saraiva M."/>
            <person name="Secombes C.J."/>
            <person name="Seidl M.F."/>
            <person name="Snel B."/>
            <person name="Stassen J.H."/>
            <person name="Sykes S."/>
            <person name="Tripathy S."/>
            <person name="van den Berg H."/>
            <person name="Vega-Arreguin J.C."/>
            <person name="Wawra S."/>
            <person name="Young S.K."/>
            <person name="Zeng Q."/>
            <person name="Dieguez-Uribeondo J."/>
            <person name="Russ C."/>
            <person name="Tyler B.M."/>
            <person name="van West P."/>
        </authorList>
    </citation>
    <scope>NUCLEOTIDE SEQUENCE [LARGE SCALE GENOMIC DNA]</scope>
    <source>
        <strain evidence="12 13">CBS 223.65</strain>
    </source>
</reference>
<evidence type="ECO:0000256" key="10">
    <source>
        <dbReference type="PROSITE-ProRule" id="PRU01023"/>
    </source>
</evidence>
<keyword evidence="13" id="KW-1185">Reference proteome</keyword>
<dbReference type="Gene3D" id="3.40.50.150">
    <property type="entry name" value="Vaccinia Virus protein VP39"/>
    <property type="match status" value="1"/>
</dbReference>
<comment type="caution">
    <text evidence="10">Lacks conserved residue(s) required for the propagation of feature annotation.</text>
</comment>
<evidence type="ECO:0000256" key="6">
    <source>
        <dbReference type="ARBA" id="ARBA00022691"/>
    </source>
</evidence>
<sequence length="693" mass="77166">MEPKQQELTQQQPGDASTAKADKLAEFKAVFREYLLHAQVVPEAEADAMMAILESPLPVCFRLNYDGLESERLKTLFGETFQFDATKYSHNDVPIHPPRPIAWYPQEKTAWQVDCGRSAFSKSAHQFEEVRDFHATLLKHTEYGNIDRQEAVSMLPVLLLGVQPGHRILDMCASPGSKTTQIIDLLQNQAGMVVANDMNKKRAYMLVHRLSRNTLQSAVVTCTPGQDFPGLYDNDGTLQRTNVFDRVLCDVPCSGDGTLRKNQGLWKDWHIGQGLTLFPTQLALALRGAALLKVGGTMVYSTCSFNPIEDEAIVAELLRRADGALEVVDASGVLPGLAYRPGRNKWQVGWRSKSRATAKGHIINKVLVGDEEQLHQWFDKYDDVPFQLQADRITRTMFPPTDEHTLASLRRCMRLVPTDQDSGGFFIAVLRKVRELPGDNQTGLAPLDEIEIGKPPAGYTCKICGVQDDHYMKSCARYEIKEPSDEPVAKKPRVEHKIPKEAPYRRIPDDVWDTIQAYYQITDASLKNHLWCRADSGANISYVEDGIAASCLAGDAIHIVNTGLKIFTKASIGKGSYYRPTTEGLAVLRPYMNARLLAFSARDLKLLIESEVAVQFTALQDVAAHTSTADLAALPLGPAVAVLLPVTGMDDKVFKILRDKLLHNLWIGKGAFLPRLAKTVRDELKELLTTYLN</sequence>
<dbReference type="OrthoDB" id="6093671at2759"/>
<feature type="active site" description="Nucleophile" evidence="10">
    <location>
        <position position="303"/>
    </location>
</feature>